<dbReference type="Proteomes" id="UP000800038">
    <property type="component" value="Unassembled WGS sequence"/>
</dbReference>
<reference evidence="2" key="1">
    <citation type="journal article" date="2020" name="Stud. Mycol.">
        <title>101 Dothideomycetes genomes: a test case for predicting lifestyles and emergence of pathogens.</title>
        <authorList>
            <person name="Haridas S."/>
            <person name="Albert R."/>
            <person name="Binder M."/>
            <person name="Bloem J."/>
            <person name="Labutti K."/>
            <person name="Salamov A."/>
            <person name="Andreopoulos B."/>
            <person name="Baker S."/>
            <person name="Barry K."/>
            <person name="Bills G."/>
            <person name="Bluhm B."/>
            <person name="Cannon C."/>
            <person name="Castanera R."/>
            <person name="Culley D."/>
            <person name="Daum C."/>
            <person name="Ezra D."/>
            <person name="Gonzalez J."/>
            <person name="Henrissat B."/>
            <person name="Kuo A."/>
            <person name="Liang C."/>
            <person name="Lipzen A."/>
            <person name="Lutzoni F."/>
            <person name="Magnuson J."/>
            <person name="Mondo S."/>
            <person name="Nolan M."/>
            <person name="Ohm R."/>
            <person name="Pangilinan J."/>
            <person name="Park H.-J."/>
            <person name="Ramirez L."/>
            <person name="Alfaro M."/>
            <person name="Sun H."/>
            <person name="Tritt A."/>
            <person name="Yoshinaga Y."/>
            <person name="Zwiers L.-H."/>
            <person name="Turgeon B."/>
            <person name="Goodwin S."/>
            <person name="Spatafora J."/>
            <person name="Crous P."/>
            <person name="Grigoriev I."/>
        </authorList>
    </citation>
    <scope>NUCLEOTIDE SEQUENCE</scope>
    <source>
        <strain evidence="2">CBS 161.51</strain>
    </source>
</reference>
<feature type="region of interest" description="Disordered" evidence="1">
    <location>
        <begin position="311"/>
        <end position="371"/>
    </location>
</feature>
<feature type="region of interest" description="Disordered" evidence="1">
    <location>
        <begin position="1"/>
        <end position="25"/>
    </location>
</feature>
<dbReference type="OrthoDB" id="4364733at2759"/>
<proteinExistence type="predicted"/>
<evidence type="ECO:0000256" key="1">
    <source>
        <dbReference type="SAM" id="MobiDB-lite"/>
    </source>
</evidence>
<organism evidence="2 3">
    <name type="scientific">Clathrospora elynae</name>
    <dbReference type="NCBI Taxonomy" id="706981"/>
    <lineage>
        <taxon>Eukaryota</taxon>
        <taxon>Fungi</taxon>
        <taxon>Dikarya</taxon>
        <taxon>Ascomycota</taxon>
        <taxon>Pezizomycotina</taxon>
        <taxon>Dothideomycetes</taxon>
        <taxon>Pleosporomycetidae</taxon>
        <taxon>Pleosporales</taxon>
        <taxon>Diademaceae</taxon>
        <taxon>Clathrospora</taxon>
    </lineage>
</organism>
<evidence type="ECO:0000313" key="2">
    <source>
        <dbReference type="EMBL" id="KAF1940194.1"/>
    </source>
</evidence>
<accession>A0A6A5SKP2</accession>
<name>A0A6A5SKP2_9PLEO</name>
<dbReference type="EMBL" id="ML976067">
    <property type="protein sequence ID" value="KAF1940194.1"/>
    <property type="molecule type" value="Genomic_DNA"/>
</dbReference>
<feature type="compositionally biased region" description="Basic residues" evidence="1">
    <location>
        <begin position="1"/>
        <end position="10"/>
    </location>
</feature>
<protein>
    <submittedName>
        <fullName evidence="2">Uncharacterized protein</fullName>
    </submittedName>
</protein>
<sequence>MDASRKRQRANTKGEAAQYGSAHHPYLPPTSMDNAYPVAGNYVLPAPVPHAQQIRASYRSGSPPQMYPGATPHVYPYAHHPPPPIPQEHLPAYIDAVYAADDGVFIKTLLLHAATALPGIGAQLRTKYNDLCLQHQSRSLTVQQQSRPINPASLQQQPRPIGFDHYSKDVWHAINDDYDHLSSSKQYEKAFDVFDEVTSIIKAVKCECVSQPASFGTKRSGLETLRKIAKTICLSSGDTFGHELQKQFQHDCTLEDAMSAIVSAMNDTEFRDMCDWNDGRSTFMQKMHELKRLADGYRLFGELDEVFADLGGESEKDDEEEEYDDSQEAYGADENINTVGWGPQFDNSEEEEEYMDCWDSDGAQKDDAKSRRVMAKFNRKQARRGA</sequence>
<feature type="compositionally biased region" description="Acidic residues" evidence="1">
    <location>
        <begin position="347"/>
        <end position="359"/>
    </location>
</feature>
<feature type="compositionally biased region" description="Acidic residues" evidence="1">
    <location>
        <begin position="315"/>
        <end position="327"/>
    </location>
</feature>
<gene>
    <name evidence="2" type="ORF">EJ02DRAFT_238337</name>
</gene>
<dbReference type="AlphaFoldDB" id="A0A6A5SKP2"/>
<evidence type="ECO:0000313" key="3">
    <source>
        <dbReference type="Proteomes" id="UP000800038"/>
    </source>
</evidence>
<keyword evidence="3" id="KW-1185">Reference proteome</keyword>